<dbReference type="Proteomes" id="UP000238563">
    <property type="component" value="Unassembled WGS sequence"/>
</dbReference>
<reference evidence="3 4" key="1">
    <citation type="submission" date="2018-02" db="EMBL/GenBank/DDBJ databases">
        <title>The draft genome of Phyllobacterium myrsinacearum DSM5892.</title>
        <authorList>
            <person name="Li L."/>
            <person name="Liu L."/>
            <person name="Zhang X."/>
            <person name="Wang T."/>
        </authorList>
    </citation>
    <scope>NUCLEOTIDE SEQUENCE [LARGE SCALE GENOMIC DNA]</scope>
    <source>
        <strain evidence="3 4">DSM 5892</strain>
    </source>
</reference>
<dbReference type="OrthoDB" id="3808618at2"/>
<keyword evidence="3" id="KW-0378">Hydrolase</keyword>
<dbReference type="InterPro" id="IPR005135">
    <property type="entry name" value="Endo/exonuclease/phosphatase"/>
</dbReference>
<dbReference type="SUPFAM" id="SSF56219">
    <property type="entry name" value="DNase I-like"/>
    <property type="match status" value="1"/>
</dbReference>
<keyword evidence="1" id="KW-0812">Transmembrane</keyword>
<evidence type="ECO:0000313" key="4">
    <source>
        <dbReference type="Proteomes" id="UP000238563"/>
    </source>
</evidence>
<dbReference type="Gene3D" id="3.60.10.10">
    <property type="entry name" value="Endonuclease/exonuclease/phosphatase"/>
    <property type="match status" value="1"/>
</dbReference>
<dbReference type="RefSeq" id="WP_105736028.1">
    <property type="nucleotide sequence ID" value="NZ_PVBT01000006.1"/>
</dbReference>
<evidence type="ECO:0000313" key="3">
    <source>
        <dbReference type="EMBL" id="PRD51135.1"/>
    </source>
</evidence>
<accession>A0A2S9JE15</accession>
<dbReference type="EMBL" id="PVBT01000006">
    <property type="protein sequence ID" value="PRD51135.1"/>
    <property type="molecule type" value="Genomic_DNA"/>
</dbReference>
<feature type="transmembrane region" description="Helical" evidence="1">
    <location>
        <begin position="67"/>
        <end position="85"/>
    </location>
</feature>
<name>A0A2S9JE15_9HYPH</name>
<evidence type="ECO:0000256" key="1">
    <source>
        <dbReference type="SAM" id="Phobius"/>
    </source>
</evidence>
<feature type="domain" description="Endonuclease/exonuclease/phosphatase" evidence="2">
    <location>
        <begin position="108"/>
        <end position="311"/>
    </location>
</feature>
<sequence>MTTTTKSSWIKLAAVLVPVLLSVPLVLGFFGAVHPVFDAFAHFRMHLAALMILTALPALFMGLWREGLMTIILAVMALSTVLAPAPAPASAGTPSAAAPSSQPQYTLLQLNLRFDNADQTQAIRLIAQQSPDVITLQEVSDSWRAKLAAIEARYPYNLYCPSSKRIGGVAILSRRPFALGTTPQCIGNALAGLARIDFGGRTALVAALHLDWPWPFAQPDNVEEMRPYFERLQGPMIVAGDFNAAPWSQTVRQIAAASKTMPADGLRPSWLINGTLAKAARWVGLPLDHILVSSRISGTSVETLGPAGSDHLPLLLRFAIDAAADDGPDLQTVMLGRDATEPLLQGQ</sequence>
<protein>
    <submittedName>
        <fullName evidence="3">Endonuclease</fullName>
    </submittedName>
</protein>
<feature type="transmembrane region" description="Helical" evidence="1">
    <location>
        <begin position="12"/>
        <end position="33"/>
    </location>
</feature>
<keyword evidence="3" id="KW-0540">Nuclease</keyword>
<keyword evidence="1" id="KW-0472">Membrane</keyword>
<organism evidence="3 4">
    <name type="scientific">Phyllobacterium myrsinacearum</name>
    <dbReference type="NCBI Taxonomy" id="28101"/>
    <lineage>
        <taxon>Bacteria</taxon>
        <taxon>Pseudomonadati</taxon>
        <taxon>Pseudomonadota</taxon>
        <taxon>Alphaproteobacteria</taxon>
        <taxon>Hyphomicrobiales</taxon>
        <taxon>Phyllobacteriaceae</taxon>
        <taxon>Phyllobacterium</taxon>
    </lineage>
</organism>
<comment type="caution">
    <text evidence="3">The sequence shown here is derived from an EMBL/GenBank/DDBJ whole genome shotgun (WGS) entry which is preliminary data.</text>
</comment>
<dbReference type="Pfam" id="PF03372">
    <property type="entry name" value="Exo_endo_phos"/>
    <property type="match status" value="1"/>
</dbReference>
<dbReference type="AlphaFoldDB" id="A0A2S9JE15"/>
<keyword evidence="1" id="KW-1133">Transmembrane helix</keyword>
<feature type="transmembrane region" description="Helical" evidence="1">
    <location>
        <begin position="39"/>
        <end position="60"/>
    </location>
</feature>
<evidence type="ECO:0000259" key="2">
    <source>
        <dbReference type="Pfam" id="PF03372"/>
    </source>
</evidence>
<proteinExistence type="predicted"/>
<gene>
    <name evidence="3" type="ORF">C5750_20085</name>
</gene>
<dbReference type="InterPro" id="IPR036691">
    <property type="entry name" value="Endo/exonu/phosph_ase_sf"/>
</dbReference>
<keyword evidence="4" id="KW-1185">Reference proteome</keyword>
<keyword evidence="3" id="KW-0255">Endonuclease</keyword>
<dbReference type="GO" id="GO:0004519">
    <property type="term" value="F:endonuclease activity"/>
    <property type="evidence" value="ECO:0007669"/>
    <property type="project" value="UniProtKB-KW"/>
</dbReference>